<comment type="similarity">
    <text evidence="1 4">Belongs to the N(4)/N(6)-methyltransferase family.</text>
</comment>
<dbReference type="REBASE" id="92901">
    <property type="entry name" value="M2.Bca12C61ORF3844P"/>
</dbReference>
<gene>
    <name evidence="6" type="ORF">HMPREF1061_03846</name>
</gene>
<dbReference type="GO" id="GO:0032259">
    <property type="term" value="P:methylation"/>
    <property type="evidence" value="ECO:0007669"/>
    <property type="project" value="UniProtKB-KW"/>
</dbReference>
<dbReference type="GeneID" id="75112262"/>
<proteinExistence type="inferred from homology"/>
<dbReference type="AlphaFoldDB" id="I9PN54"/>
<dbReference type="HOGENOM" id="CLU_024927_5_1_10"/>
<feature type="domain" description="DNA methylase N-4/N-6" evidence="5">
    <location>
        <begin position="34"/>
        <end position="248"/>
    </location>
</feature>
<dbReference type="SUPFAM" id="SSF53335">
    <property type="entry name" value="S-adenosyl-L-methionine-dependent methyltransferases"/>
    <property type="match status" value="1"/>
</dbReference>
<dbReference type="InterPro" id="IPR029063">
    <property type="entry name" value="SAM-dependent_MTases_sf"/>
</dbReference>
<reference evidence="6 7" key="1">
    <citation type="submission" date="2012-02" db="EMBL/GenBank/DDBJ databases">
        <title>The Genome Sequence of Bacteroides caccae CL03T12C61.</title>
        <authorList>
            <consortium name="The Broad Institute Genome Sequencing Platform"/>
            <person name="Earl A."/>
            <person name="Ward D."/>
            <person name="Feldgarden M."/>
            <person name="Gevers D."/>
            <person name="Zitomersky N.L."/>
            <person name="Coyne M.J."/>
            <person name="Comstock L.E."/>
            <person name="Young S.K."/>
            <person name="Zeng Q."/>
            <person name="Gargeya S."/>
            <person name="Fitzgerald M."/>
            <person name="Haas B."/>
            <person name="Abouelleil A."/>
            <person name="Alvarado L."/>
            <person name="Arachchi H.M."/>
            <person name="Berlin A."/>
            <person name="Chapman S.B."/>
            <person name="Gearin G."/>
            <person name="Goldberg J."/>
            <person name="Griggs A."/>
            <person name="Gujja S."/>
            <person name="Hansen M."/>
            <person name="Heiman D."/>
            <person name="Howarth C."/>
            <person name="Larimer J."/>
            <person name="Lui A."/>
            <person name="MacDonald P.J.P."/>
            <person name="McCowen C."/>
            <person name="Montmayeur A."/>
            <person name="Murphy C."/>
            <person name="Neiman D."/>
            <person name="Pearson M."/>
            <person name="Priest M."/>
            <person name="Roberts A."/>
            <person name="Saif S."/>
            <person name="Shea T."/>
            <person name="Sisk P."/>
            <person name="Stolte C."/>
            <person name="Sykes S."/>
            <person name="Wortman J."/>
            <person name="Nusbaum C."/>
            <person name="Birren B."/>
        </authorList>
    </citation>
    <scope>NUCLEOTIDE SEQUENCE [LARGE SCALE GENOMIC DNA]</scope>
    <source>
        <strain evidence="6 7">CL03T12C61</strain>
    </source>
</reference>
<dbReference type="RefSeq" id="WP_005682495.1">
    <property type="nucleotide sequence ID" value="NZ_CAXUCB010000001.1"/>
</dbReference>
<evidence type="ECO:0000313" key="6">
    <source>
        <dbReference type="EMBL" id="EIY17758.1"/>
    </source>
</evidence>
<organism evidence="6 7">
    <name type="scientific">Bacteroides caccae CL03T12C61</name>
    <dbReference type="NCBI Taxonomy" id="997873"/>
    <lineage>
        <taxon>Bacteria</taxon>
        <taxon>Pseudomonadati</taxon>
        <taxon>Bacteroidota</taxon>
        <taxon>Bacteroidia</taxon>
        <taxon>Bacteroidales</taxon>
        <taxon>Bacteroidaceae</taxon>
        <taxon>Bacteroides</taxon>
    </lineage>
</organism>
<evidence type="ECO:0000259" key="5">
    <source>
        <dbReference type="Pfam" id="PF01555"/>
    </source>
</evidence>
<keyword evidence="3" id="KW-0808">Transferase</keyword>
<dbReference type="InterPro" id="IPR002052">
    <property type="entry name" value="DNA_methylase_N6_adenine_CS"/>
</dbReference>
<dbReference type="OrthoDB" id="9800801at2"/>
<evidence type="ECO:0000256" key="1">
    <source>
        <dbReference type="ARBA" id="ARBA00006594"/>
    </source>
</evidence>
<dbReference type="PANTHER" id="PTHR13370">
    <property type="entry name" value="RNA METHYLASE-RELATED"/>
    <property type="match status" value="1"/>
</dbReference>
<dbReference type="EC" id="2.1.1.-" evidence="4"/>
<dbReference type="PROSITE" id="PS00092">
    <property type="entry name" value="N6_MTASE"/>
    <property type="match status" value="1"/>
</dbReference>
<keyword evidence="7" id="KW-1185">Reference proteome</keyword>
<accession>I9PN54</accession>
<dbReference type="Gene3D" id="3.40.50.150">
    <property type="entry name" value="Vaccinia Virus protein VP39"/>
    <property type="match status" value="1"/>
</dbReference>
<dbReference type="GO" id="GO:0009007">
    <property type="term" value="F:site-specific DNA-methyltransferase (adenine-specific) activity"/>
    <property type="evidence" value="ECO:0007669"/>
    <property type="project" value="TreeGrafter"/>
</dbReference>
<name>I9PN54_9BACE</name>
<comment type="caution">
    <text evidence="6">The sequence shown here is derived from an EMBL/GenBank/DDBJ whole genome shotgun (WGS) entry which is preliminary data.</text>
</comment>
<sequence length="271" mass="31505">MKKVEPYYKSTDRSFTLLKGDCKDVLQDFEFKFDMIFADPPYFLSNGGITLHNGQKACVNKGEWDKSYGMGFMNAFNESWLKQCKEKLKPEGTIWISSSYHNIFSIGETLNRLNFKILNIITWVKVSPPNNISCHCFTHSAEYIIWARYCKETIHYYNYNYMKILNNDKQMTDVWHLPAVARWEKSCGKHPTQKPLGLLARLIIASTHPGDWILDPFNGSGTTGIAANLLKRKFLGIDTCKEYLELSKSRRMEIDKIEIANQYYKNLHIEL</sequence>
<evidence type="ECO:0000313" key="7">
    <source>
        <dbReference type="Proteomes" id="UP000002965"/>
    </source>
</evidence>
<evidence type="ECO:0000256" key="3">
    <source>
        <dbReference type="ARBA" id="ARBA00022679"/>
    </source>
</evidence>
<dbReference type="EMBL" id="AGXF01000018">
    <property type="protein sequence ID" value="EIY17758.1"/>
    <property type="molecule type" value="Genomic_DNA"/>
</dbReference>
<dbReference type="InterPro" id="IPR001091">
    <property type="entry name" value="RM_Methyltransferase"/>
</dbReference>
<protein>
    <recommendedName>
        <fullName evidence="4">Methyltransferase</fullName>
        <ecNumber evidence="4">2.1.1.-</ecNumber>
    </recommendedName>
</protein>
<keyword evidence="2" id="KW-0489">Methyltransferase</keyword>
<dbReference type="PATRIC" id="fig|997873.3.peg.4002"/>
<dbReference type="GO" id="GO:0003677">
    <property type="term" value="F:DNA binding"/>
    <property type="evidence" value="ECO:0007669"/>
    <property type="project" value="InterPro"/>
</dbReference>
<dbReference type="Pfam" id="PF01555">
    <property type="entry name" value="N6_N4_Mtase"/>
    <property type="match status" value="1"/>
</dbReference>
<dbReference type="PRINTS" id="PR00508">
    <property type="entry name" value="S21N4MTFRASE"/>
</dbReference>
<dbReference type="GO" id="GO:0005737">
    <property type="term" value="C:cytoplasm"/>
    <property type="evidence" value="ECO:0007669"/>
    <property type="project" value="TreeGrafter"/>
</dbReference>
<dbReference type="Proteomes" id="UP000002965">
    <property type="component" value="Unassembled WGS sequence"/>
</dbReference>
<dbReference type="InterPro" id="IPR002941">
    <property type="entry name" value="DNA_methylase_N4/N6"/>
</dbReference>
<evidence type="ECO:0000256" key="2">
    <source>
        <dbReference type="ARBA" id="ARBA00022603"/>
    </source>
</evidence>
<dbReference type="GO" id="GO:0008170">
    <property type="term" value="F:N-methyltransferase activity"/>
    <property type="evidence" value="ECO:0007669"/>
    <property type="project" value="InterPro"/>
</dbReference>
<evidence type="ECO:0000256" key="4">
    <source>
        <dbReference type="RuleBase" id="RU362026"/>
    </source>
</evidence>
<dbReference type="PANTHER" id="PTHR13370:SF3">
    <property type="entry name" value="TRNA (GUANINE(10)-N2)-METHYLTRANSFERASE HOMOLOG"/>
    <property type="match status" value="1"/>
</dbReference>